<dbReference type="AlphaFoldDB" id="A0AAD9X1G7"/>
<evidence type="ECO:0008006" key="3">
    <source>
        <dbReference type="Google" id="ProtNLM"/>
    </source>
</evidence>
<dbReference type="PANTHER" id="PTHR35218">
    <property type="entry name" value="RNASE H DOMAIN-CONTAINING PROTEIN"/>
    <property type="match status" value="1"/>
</dbReference>
<dbReference type="EMBL" id="JANJYI010000005">
    <property type="protein sequence ID" value="KAK2649995.1"/>
    <property type="molecule type" value="Genomic_DNA"/>
</dbReference>
<dbReference type="PANTHER" id="PTHR35218:SF9">
    <property type="entry name" value="ENDONUCLEASE_EXONUCLEASE_PHOSPHATASE DOMAIN-CONTAINING PROTEIN"/>
    <property type="match status" value="1"/>
</dbReference>
<evidence type="ECO:0000313" key="2">
    <source>
        <dbReference type="Proteomes" id="UP001280121"/>
    </source>
</evidence>
<keyword evidence="2" id="KW-1185">Reference proteome</keyword>
<organism evidence="1 2">
    <name type="scientific">Dipteronia dyeriana</name>
    <dbReference type="NCBI Taxonomy" id="168575"/>
    <lineage>
        <taxon>Eukaryota</taxon>
        <taxon>Viridiplantae</taxon>
        <taxon>Streptophyta</taxon>
        <taxon>Embryophyta</taxon>
        <taxon>Tracheophyta</taxon>
        <taxon>Spermatophyta</taxon>
        <taxon>Magnoliopsida</taxon>
        <taxon>eudicotyledons</taxon>
        <taxon>Gunneridae</taxon>
        <taxon>Pentapetalae</taxon>
        <taxon>rosids</taxon>
        <taxon>malvids</taxon>
        <taxon>Sapindales</taxon>
        <taxon>Sapindaceae</taxon>
        <taxon>Hippocastanoideae</taxon>
        <taxon>Acereae</taxon>
        <taxon>Dipteronia</taxon>
    </lineage>
</organism>
<proteinExistence type="predicted"/>
<evidence type="ECO:0000313" key="1">
    <source>
        <dbReference type="EMBL" id="KAK2649995.1"/>
    </source>
</evidence>
<reference evidence="1" key="1">
    <citation type="journal article" date="2023" name="Plant J.">
        <title>Genome sequences and population genomics provide insights into the demographic history, inbreeding, and mutation load of two 'living fossil' tree species of Dipteronia.</title>
        <authorList>
            <person name="Feng Y."/>
            <person name="Comes H.P."/>
            <person name="Chen J."/>
            <person name="Zhu S."/>
            <person name="Lu R."/>
            <person name="Zhang X."/>
            <person name="Li P."/>
            <person name="Qiu J."/>
            <person name="Olsen K.M."/>
            <person name="Qiu Y."/>
        </authorList>
    </citation>
    <scope>NUCLEOTIDE SEQUENCE</scope>
    <source>
        <strain evidence="1">KIB01</strain>
    </source>
</reference>
<gene>
    <name evidence="1" type="ORF">Ddye_017484</name>
</gene>
<dbReference type="SUPFAM" id="SSF56219">
    <property type="entry name" value="DNase I-like"/>
    <property type="match status" value="1"/>
</dbReference>
<name>A0AAD9X1G7_9ROSI</name>
<dbReference type="InterPro" id="IPR036691">
    <property type="entry name" value="Endo/exonu/phosph_ase_sf"/>
</dbReference>
<protein>
    <recommendedName>
        <fullName evidence="3">Endonuclease/exonuclease/phosphatase domain-containing protein</fullName>
    </recommendedName>
</protein>
<accession>A0AAD9X1G7</accession>
<comment type="caution">
    <text evidence="1">The sequence shown here is derived from an EMBL/GenBank/DDBJ whole genome shotgun (WGS) entry which is preliminary data.</text>
</comment>
<dbReference type="Proteomes" id="UP001280121">
    <property type="component" value="Unassembled WGS sequence"/>
</dbReference>
<sequence>MEVLRIKLGFVGKLVVNAVGRGGGLCLFWTNRVDILFLSFSKVHIDVQVKSHVLEIWRLTGFYGNPEAEQCCHGWTLLLCLQGMPQLPWLCVGDFNEILQDGKKMGGVLRNRRLMEDFRETLNWCELSDIGFKGPTFT</sequence>